<dbReference type="FunFam" id="2.30.29.30:FF:000024">
    <property type="entry name" value="Spectrin beta chain"/>
    <property type="match status" value="1"/>
</dbReference>
<dbReference type="Pfam" id="PF00435">
    <property type="entry name" value="Spectrin"/>
    <property type="match status" value="6"/>
</dbReference>
<dbReference type="Gene3D" id="2.30.29.30">
    <property type="entry name" value="Pleckstrin-homology domain (PH domain)/Phosphotyrosine-binding domain (PTB)"/>
    <property type="match status" value="1"/>
</dbReference>
<dbReference type="InterPro" id="IPR018159">
    <property type="entry name" value="Spectrin/alpha-actinin"/>
</dbReference>
<feature type="region of interest" description="Disordered" evidence="6">
    <location>
        <begin position="1186"/>
        <end position="1226"/>
    </location>
</feature>
<evidence type="ECO:0000256" key="5">
    <source>
        <dbReference type="SAM" id="Coils"/>
    </source>
</evidence>
<dbReference type="OrthoDB" id="5865767at2759"/>
<dbReference type="InterPro" id="IPR002017">
    <property type="entry name" value="Spectrin_repeat"/>
</dbReference>
<feature type="region of interest" description="Disordered" evidence="6">
    <location>
        <begin position="1344"/>
        <end position="1412"/>
    </location>
</feature>
<evidence type="ECO:0000256" key="6">
    <source>
        <dbReference type="SAM" id="MobiDB-lite"/>
    </source>
</evidence>
<gene>
    <name evidence="9" type="primary">sptbn4a</name>
</gene>
<evidence type="ECO:0000313" key="9">
    <source>
        <dbReference type="RefSeq" id="XP_042564536.1"/>
    </source>
</evidence>
<reference evidence="9" key="1">
    <citation type="submission" date="2025-08" db="UniProtKB">
        <authorList>
            <consortium name="RefSeq"/>
        </authorList>
    </citation>
    <scope>IDENTIFICATION</scope>
</reference>
<dbReference type="GeneID" id="122133118"/>
<dbReference type="SUPFAM" id="SSF46966">
    <property type="entry name" value="Spectrin repeat"/>
    <property type="match status" value="5"/>
</dbReference>
<evidence type="ECO:0000256" key="3">
    <source>
        <dbReference type="ARBA" id="ARBA00022737"/>
    </source>
</evidence>
<dbReference type="InterPro" id="IPR001849">
    <property type="entry name" value="PH_domain"/>
</dbReference>
<evidence type="ECO:0000256" key="4">
    <source>
        <dbReference type="ARBA" id="ARBA00023203"/>
    </source>
</evidence>
<dbReference type="PANTHER" id="PTHR11915">
    <property type="entry name" value="SPECTRIN/FILAMIN RELATED CYTOSKELETAL PROTEIN"/>
    <property type="match status" value="1"/>
</dbReference>
<dbReference type="FunFam" id="1.20.58.60:FF:000019">
    <property type="entry name" value="Spectrin beta chain"/>
    <property type="match status" value="1"/>
</dbReference>
<dbReference type="InterPro" id="IPR011993">
    <property type="entry name" value="PH-like_dom_sf"/>
</dbReference>
<keyword evidence="2" id="KW-0117">Actin capping</keyword>
<dbReference type="PRINTS" id="PR00683">
    <property type="entry name" value="SPECTRINPH"/>
</dbReference>
<keyword evidence="8" id="KW-1185">Reference proteome</keyword>
<evidence type="ECO:0000256" key="2">
    <source>
        <dbReference type="ARBA" id="ARBA00022467"/>
    </source>
</evidence>
<dbReference type="SMART" id="SM00233">
    <property type="entry name" value="PH"/>
    <property type="match status" value="1"/>
</dbReference>
<keyword evidence="5" id="KW-0175">Coiled coil</keyword>
<dbReference type="GO" id="GO:0051693">
    <property type="term" value="P:actin filament capping"/>
    <property type="evidence" value="ECO:0007669"/>
    <property type="project" value="UniProtKB-KW"/>
</dbReference>
<feature type="coiled-coil region" evidence="5">
    <location>
        <begin position="579"/>
        <end position="613"/>
    </location>
</feature>
<name>A0A8M1KKF6_CLUHA</name>
<feature type="domain" description="PH" evidence="7">
    <location>
        <begin position="1230"/>
        <end position="1338"/>
    </location>
</feature>
<protein>
    <submittedName>
        <fullName evidence="9">Spectrin beta chain, non-erythrocytic 4</fullName>
    </submittedName>
</protein>
<dbReference type="Proteomes" id="UP000515152">
    <property type="component" value="Chromosome 8"/>
</dbReference>
<feature type="region of interest" description="Disordered" evidence="6">
    <location>
        <begin position="1065"/>
        <end position="1103"/>
    </location>
</feature>
<feature type="compositionally biased region" description="Basic and acidic residues" evidence="6">
    <location>
        <begin position="1135"/>
        <end position="1153"/>
    </location>
</feature>
<feature type="compositionally biased region" description="Basic and acidic residues" evidence="6">
    <location>
        <begin position="1187"/>
        <end position="1196"/>
    </location>
</feature>
<dbReference type="KEGG" id="char:122133118"/>
<dbReference type="SUPFAM" id="SSF50729">
    <property type="entry name" value="PH domain-like"/>
    <property type="match status" value="1"/>
</dbReference>
<evidence type="ECO:0000313" key="8">
    <source>
        <dbReference type="Proteomes" id="UP000515152"/>
    </source>
</evidence>
<dbReference type="SMART" id="SM00150">
    <property type="entry name" value="SPEC"/>
    <property type="match status" value="7"/>
</dbReference>
<feature type="coiled-coil region" evidence="5">
    <location>
        <begin position="252"/>
        <end position="279"/>
    </location>
</feature>
<feature type="region of interest" description="Disordered" evidence="6">
    <location>
        <begin position="1118"/>
        <end position="1153"/>
    </location>
</feature>
<evidence type="ECO:0000259" key="7">
    <source>
        <dbReference type="PROSITE" id="PS50003"/>
    </source>
</evidence>
<dbReference type="CDD" id="cd00176">
    <property type="entry name" value="SPEC"/>
    <property type="match status" value="3"/>
</dbReference>
<dbReference type="CDD" id="cd10571">
    <property type="entry name" value="PH_beta_spectrin"/>
    <property type="match status" value="1"/>
</dbReference>
<dbReference type="PROSITE" id="PS50003">
    <property type="entry name" value="PH_DOMAIN"/>
    <property type="match status" value="1"/>
</dbReference>
<keyword evidence="3" id="KW-0677">Repeat</keyword>
<dbReference type="InterPro" id="IPR001605">
    <property type="entry name" value="PH_dom-spectrin-type"/>
</dbReference>
<dbReference type="Gene3D" id="1.20.58.60">
    <property type="match status" value="5"/>
</dbReference>
<feature type="compositionally biased region" description="Basic and acidic residues" evidence="6">
    <location>
        <begin position="1355"/>
        <end position="1404"/>
    </location>
</feature>
<dbReference type="Pfam" id="PF00169">
    <property type="entry name" value="PH"/>
    <property type="match status" value="1"/>
</dbReference>
<feature type="compositionally biased region" description="Basic and acidic residues" evidence="6">
    <location>
        <begin position="1065"/>
        <end position="1089"/>
    </location>
</feature>
<feature type="compositionally biased region" description="Low complexity" evidence="6">
    <location>
        <begin position="1122"/>
        <end position="1131"/>
    </location>
</feature>
<keyword evidence="4" id="KW-0009">Actin-binding</keyword>
<dbReference type="GO" id="GO:0005543">
    <property type="term" value="F:phospholipid binding"/>
    <property type="evidence" value="ECO:0007669"/>
    <property type="project" value="InterPro"/>
</dbReference>
<organism evidence="8 9">
    <name type="scientific">Clupea harengus</name>
    <name type="common">Atlantic herring</name>
    <dbReference type="NCBI Taxonomy" id="7950"/>
    <lineage>
        <taxon>Eukaryota</taxon>
        <taxon>Metazoa</taxon>
        <taxon>Chordata</taxon>
        <taxon>Craniata</taxon>
        <taxon>Vertebrata</taxon>
        <taxon>Euteleostomi</taxon>
        <taxon>Actinopterygii</taxon>
        <taxon>Neopterygii</taxon>
        <taxon>Teleostei</taxon>
        <taxon>Clupei</taxon>
        <taxon>Clupeiformes</taxon>
        <taxon>Clupeoidei</taxon>
        <taxon>Clupeidae</taxon>
        <taxon>Clupea</taxon>
    </lineage>
</organism>
<sequence length="1412" mass="159293">MLMARDGARDEAQKLHRKWMKHQAFMAELARNKEWLAKIEQEGKELIQEQPELQSVVQQKLEEMRECWGHLESTTKAKARQLFETQNHRTPGTNPSAKALPDLDQQLSLLQEQPPTVGSASPSATAASLATMPTLLQPRPTFSQQLQRIQSMESQLIRGVGMTHLGGSVADVADVGAAEPQAGLLRGVEGEERPTETRICRLIEPLKERRRILLASKEMHQVSQDLEDEIVWIQENLPLASSKEYGTNLQSVQQLMKTNEMLQMELQSRRERLEEVLDRAGAVAALRTPETDLVREGAEHARQLWEVLMVEAERRTVMLDAVFHAQQYYTQATKAESWLSGQKLQVINEERGTDEPSTLRLLKEQLALEQIVENYAETVSFLSQQCRRMLELGHPDSEQITKQQSHIDRLYVSLKDLVEQRKTKLEQQYWLYQLKREVEGLEKWIADREAVASSTEMGQDLEHVTALQDKFTEFNAETRAAGQRQMESVNKMVNEMIDCGHADAATIAEWKDGLNESWADLQELMETRTQMLAASHQLHKFFTDCQEVLVQVEGKMRQLPEVRSCQVSTANPGTLKRLLHSFEHALQLLVTQVRQLQENAAQLRAIYAGEKADAILAREQEVMQAWRELLVSCEGSRVQVTTVTDKVQFFALVRELSMWTDGIMGQIGPSPDSARDVSGVETMMSQHQNLKAKMEAKSEIFSQCVEMGKMLLAARNPASEEVKEKLDHVMAKQKDLNERWDHHWEKLQHTQQRLQDAQRILAEKAWLTSKEPMISPASPRDMLGGAGGAGGADEVEQLIRRHEAFRKAAATWKEHFSSLRQVEKQKLKEEKSRQSVSSSLLNRQMFPLSCLVGSSSSSSSSSTPFRQSLQDQLDIKSGPDIPQLAAHSLAQRLGASVGPYSPVMNGSSYHSLNPQAGGAMMDNPGYHVLAQQAAQLGVDSYQGLNQQGMMGVDSYQGLNQQGMMGVDSYQGLNQQGMMGVDSSSSYLSNPGMGGGAGAGMMPDPKMAYAWQHLKTDCMQPKLNHIHKAVPALLEAHHAQQQQQQQGEIHPGIGIEHGLELLHGRLQRDPRGSRSDPQMDHLRREREYRLGRQTSSEQEIQARLNELPMIVRQERYRRRLERQSSSEQEQASGKPSDQESGKEPTDKRPGDKRATMAEIVEQIQEKEAAEARGEVYRAASVLSAPCGRYDRPRARDRPKPRRRPRPKEPEETTRRSRSAPAHAVPVIPSHTVQVEGFLYRKHEPDGKEKSPNSKSWVNLYCILANGEIAFYKDARHITTPYNDEPLLNLHTCTCDSTNGYKKKKNAFILKVPNSDDYIFLAKDEDEFKKWVFSINTSLQEHEDIVKWEKPTTSSTDPDKSEQRERSEGAEPFEAADRSERGDGSEKADGSEKVDTSERAEGRERGSSTSGRSK</sequence>
<evidence type="ECO:0000256" key="1">
    <source>
        <dbReference type="ARBA" id="ARBA00006826"/>
    </source>
</evidence>
<proteinExistence type="inferred from homology"/>
<comment type="similarity">
    <text evidence="1">Belongs to the spectrin family.</text>
</comment>
<dbReference type="GO" id="GO:0003779">
    <property type="term" value="F:actin binding"/>
    <property type="evidence" value="ECO:0007669"/>
    <property type="project" value="UniProtKB-KW"/>
</dbReference>
<accession>A0A8M1KKF6</accession>
<dbReference type="RefSeq" id="XP_042564536.1">
    <property type="nucleotide sequence ID" value="XM_042708602.1"/>
</dbReference>